<keyword evidence="2" id="KW-1185">Reference proteome</keyword>
<name>A0A8J3JFQ7_9ACTN</name>
<accession>A0A8J3JFQ7</accession>
<dbReference type="AlphaFoldDB" id="A0A8J3JFQ7"/>
<dbReference type="Proteomes" id="UP000612808">
    <property type="component" value="Unassembled WGS sequence"/>
</dbReference>
<comment type="caution">
    <text evidence="1">The sequence shown here is derived from an EMBL/GenBank/DDBJ whole genome shotgun (WGS) entry which is preliminary data.</text>
</comment>
<gene>
    <name evidence="1" type="ORF">Aru02nite_67230</name>
</gene>
<evidence type="ECO:0000313" key="2">
    <source>
        <dbReference type="Proteomes" id="UP000612808"/>
    </source>
</evidence>
<evidence type="ECO:0000313" key="1">
    <source>
        <dbReference type="EMBL" id="GID15834.1"/>
    </source>
</evidence>
<proteinExistence type="predicted"/>
<protein>
    <submittedName>
        <fullName evidence="1">Uncharacterized protein</fullName>
    </submittedName>
</protein>
<dbReference type="EMBL" id="BOMB01000048">
    <property type="protein sequence ID" value="GID15834.1"/>
    <property type="molecule type" value="Genomic_DNA"/>
</dbReference>
<dbReference type="RefSeq" id="WP_203664301.1">
    <property type="nucleotide sequence ID" value="NZ_BAAAZM010000015.1"/>
</dbReference>
<reference evidence="1" key="1">
    <citation type="submission" date="2021-01" db="EMBL/GenBank/DDBJ databases">
        <title>Whole genome shotgun sequence of Actinocatenispora rupis NBRC 107355.</title>
        <authorList>
            <person name="Komaki H."/>
            <person name="Tamura T."/>
        </authorList>
    </citation>
    <scope>NUCLEOTIDE SEQUENCE</scope>
    <source>
        <strain evidence="1">NBRC 107355</strain>
    </source>
</reference>
<organism evidence="1 2">
    <name type="scientific">Actinocatenispora rupis</name>
    <dbReference type="NCBI Taxonomy" id="519421"/>
    <lineage>
        <taxon>Bacteria</taxon>
        <taxon>Bacillati</taxon>
        <taxon>Actinomycetota</taxon>
        <taxon>Actinomycetes</taxon>
        <taxon>Micromonosporales</taxon>
        <taxon>Micromonosporaceae</taxon>
        <taxon>Actinocatenispora</taxon>
    </lineage>
</organism>
<sequence length="106" mass="11698">MSRADLQVDTESIRASVHTLDKRVADLRDAMRTLTGLEHLGPPPLGTFPHAKDAVAWYSDIKTGSLERIGDLLDALTALRDGNATIAEAYERVERGTHTDIHRHQA</sequence>